<keyword evidence="4 6" id="KW-1133">Transmembrane helix</keyword>
<evidence type="ECO:0000313" key="8">
    <source>
        <dbReference type="Proteomes" id="UP001500791"/>
    </source>
</evidence>
<comment type="similarity">
    <text evidence="2 6">Belongs to the SURF1 family.</text>
</comment>
<evidence type="ECO:0000256" key="1">
    <source>
        <dbReference type="ARBA" id="ARBA00004370"/>
    </source>
</evidence>
<dbReference type="Pfam" id="PF02104">
    <property type="entry name" value="SURF1"/>
    <property type="match status" value="1"/>
</dbReference>
<evidence type="ECO:0000256" key="6">
    <source>
        <dbReference type="RuleBase" id="RU363076"/>
    </source>
</evidence>
<protein>
    <recommendedName>
        <fullName evidence="6">SURF1-like protein</fullName>
    </recommendedName>
</protein>
<dbReference type="EMBL" id="BAAAEJ010000005">
    <property type="protein sequence ID" value="GAA0387818.1"/>
    <property type="molecule type" value="Genomic_DNA"/>
</dbReference>
<dbReference type="PANTHER" id="PTHR23427:SF2">
    <property type="entry name" value="SURFEIT LOCUS PROTEIN 1"/>
    <property type="match status" value="1"/>
</dbReference>
<keyword evidence="3 6" id="KW-0812">Transmembrane</keyword>
<keyword evidence="5 6" id="KW-0472">Membrane</keyword>
<gene>
    <name evidence="7" type="ORF">GCM10009093_13210</name>
</gene>
<comment type="caution">
    <text evidence="7">The sequence shown here is derived from an EMBL/GenBank/DDBJ whole genome shotgun (WGS) entry which is preliminary data.</text>
</comment>
<evidence type="ECO:0000313" key="7">
    <source>
        <dbReference type="EMBL" id="GAA0387818.1"/>
    </source>
</evidence>
<dbReference type="Proteomes" id="UP001500791">
    <property type="component" value="Unassembled WGS sequence"/>
</dbReference>
<keyword evidence="8" id="KW-1185">Reference proteome</keyword>
<feature type="transmembrane region" description="Helical" evidence="6">
    <location>
        <begin position="226"/>
        <end position="247"/>
    </location>
</feature>
<name>A0ABP3I1Q1_9CAUL</name>
<evidence type="ECO:0000256" key="2">
    <source>
        <dbReference type="ARBA" id="ARBA00007165"/>
    </source>
</evidence>
<dbReference type="RefSeq" id="WP_167178808.1">
    <property type="nucleotide sequence ID" value="NZ_BAAAEJ010000005.1"/>
</dbReference>
<dbReference type="InterPro" id="IPR002994">
    <property type="entry name" value="Surf1/Shy1"/>
</dbReference>
<comment type="subcellular location">
    <subcellularLocation>
        <location evidence="6">Cell membrane</location>
        <topology evidence="6">Multi-pass membrane protein</topology>
    </subcellularLocation>
    <subcellularLocation>
        <location evidence="1">Membrane</location>
    </subcellularLocation>
</comment>
<sequence length="257" mass="28513">MTEGPNIPSAQVEGGHPKGGRLWRIMVVTVFLFLFAGFMGLGIWQVQRLAWKTALIERVDNRIHAAPVDAPAPDVTITRNDHEYLRVKATGRFRHDLETPVKAVTDLGPGWWIMTPLETDRGFTVLVNRGFVPAEMKLPESRPAAPEQAAVTGLLRLDEGHSGFMRDNDPAANNWYAREVKAILDARGVTGETASYFIDAQPTADTPADSYPRAGLTVVRFANSHLVYALTWFGLAGGSLFGMVLVLRERRRHRQNV</sequence>
<keyword evidence="6" id="KW-1003">Cell membrane</keyword>
<evidence type="ECO:0000256" key="5">
    <source>
        <dbReference type="ARBA" id="ARBA00023136"/>
    </source>
</evidence>
<organism evidence="7 8">
    <name type="scientific">Brevundimonas terrae</name>
    <dbReference type="NCBI Taxonomy" id="363631"/>
    <lineage>
        <taxon>Bacteria</taxon>
        <taxon>Pseudomonadati</taxon>
        <taxon>Pseudomonadota</taxon>
        <taxon>Alphaproteobacteria</taxon>
        <taxon>Caulobacterales</taxon>
        <taxon>Caulobacteraceae</taxon>
        <taxon>Brevundimonas</taxon>
    </lineage>
</organism>
<proteinExistence type="inferred from homology"/>
<reference evidence="8" key="1">
    <citation type="journal article" date="2019" name="Int. J. Syst. Evol. Microbiol.">
        <title>The Global Catalogue of Microorganisms (GCM) 10K type strain sequencing project: providing services to taxonomists for standard genome sequencing and annotation.</title>
        <authorList>
            <consortium name="The Broad Institute Genomics Platform"/>
            <consortium name="The Broad Institute Genome Sequencing Center for Infectious Disease"/>
            <person name="Wu L."/>
            <person name="Ma J."/>
        </authorList>
    </citation>
    <scope>NUCLEOTIDE SEQUENCE [LARGE SCALE GENOMIC DNA]</scope>
    <source>
        <strain evidence="8">JCM 13476</strain>
    </source>
</reference>
<evidence type="ECO:0000256" key="4">
    <source>
        <dbReference type="ARBA" id="ARBA00022989"/>
    </source>
</evidence>
<evidence type="ECO:0000256" key="3">
    <source>
        <dbReference type="ARBA" id="ARBA00022692"/>
    </source>
</evidence>
<dbReference type="PROSITE" id="PS50895">
    <property type="entry name" value="SURF1"/>
    <property type="match status" value="1"/>
</dbReference>
<dbReference type="InterPro" id="IPR045214">
    <property type="entry name" value="Surf1/Surf4"/>
</dbReference>
<dbReference type="PANTHER" id="PTHR23427">
    <property type="entry name" value="SURFEIT LOCUS PROTEIN"/>
    <property type="match status" value="1"/>
</dbReference>
<accession>A0ABP3I1Q1</accession>
<feature type="transmembrane region" description="Helical" evidence="6">
    <location>
        <begin position="25"/>
        <end position="44"/>
    </location>
</feature>
<dbReference type="CDD" id="cd06662">
    <property type="entry name" value="SURF1"/>
    <property type="match status" value="1"/>
</dbReference>